<organism evidence="2 3">
    <name type="scientific">Moniliophthora roreri (strain MCA 2997)</name>
    <name type="common">Cocoa frosty pod rot fungus</name>
    <name type="synonym">Crinipellis roreri</name>
    <dbReference type="NCBI Taxonomy" id="1381753"/>
    <lineage>
        <taxon>Eukaryota</taxon>
        <taxon>Fungi</taxon>
        <taxon>Dikarya</taxon>
        <taxon>Basidiomycota</taxon>
        <taxon>Agaricomycotina</taxon>
        <taxon>Agaricomycetes</taxon>
        <taxon>Agaricomycetidae</taxon>
        <taxon>Agaricales</taxon>
        <taxon>Marasmiineae</taxon>
        <taxon>Marasmiaceae</taxon>
        <taxon>Moniliophthora</taxon>
    </lineage>
</organism>
<feature type="compositionally biased region" description="Pro residues" evidence="1">
    <location>
        <begin position="136"/>
        <end position="146"/>
    </location>
</feature>
<keyword evidence="3" id="KW-1185">Reference proteome</keyword>
<feature type="compositionally biased region" description="Basic and acidic residues" evidence="1">
    <location>
        <begin position="206"/>
        <end position="231"/>
    </location>
</feature>
<feature type="compositionally biased region" description="Basic and acidic residues" evidence="1">
    <location>
        <begin position="309"/>
        <end position="319"/>
    </location>
</feature>
<proteinExistence type="predicted"/>
<sequence length="372" mass="41797">MAFFANANGFNISGGEFSNVARDQYNTRQQTTNNITDSYNTRTTTNYDSYNRTYQYRQDNRDNRQSVNGNYQDRREWAQAGRNNGYATGKAYQEAMMQEQARIAMQQGVPSLPPSRTRQQRPQSRQPQKQQRREPLPAPPSIPIPPVARFNEDHSPQGSLSPQDKSDSDRILASLSPKQNQYRATPDSRSAASSCSNSQRNGSEGELMRKEAEELRSQFEHDRNIMKRQSNDSRSSPSRATSRRDGIEGNSEQKEAEEISRSYSSSVKPPIIAGKKEVGGSGPEAPVPPPHAQVEHAASVHPSVHSPHHTVEPGDRLVSESESEEASTASSQPTGATENVHIEADRVNPEERKSRNPFRRLHRWTPWAWKSS</sequence>
<evidence type="ECO:0000256" key="1">
    <source>
        <dbReference type="SAM" id="MobiDB-lite"/>
    </source>
</evidence>
<feature type="compositionally biased region" description="Low complexity" evidence="1">
    <location>
        <begin position="188"/>
        <end position="201"/>
    </location>
</feature>
<reference evidence="2 3" key="1">
    <citation type="journal article" date="2014" name="BMC Genomics">
        <title>Genome and secretome analysis of the hemibiotrophic fungal pathogen, Moniliophthora roreri, which causes frosty pod rot disease of cacao: mechanisms of the biotrophic and necrotrophic phases.</title>
        <authorList>
            <person name="Meinhardt L.W."/>
            <person name="Costa G.G.L."/>
            <person name="Thomazella D.P.T."/>
            <person name="Teixeira P.J.P.L."/>
            <person name="Carazzolle M.F."/>
            <person name="Schuster S.C."/>
            <person name="Carlson J.E."/>
            <person name="Guiltinan M.J."/>
            <person name="Mieczkowski P."/>
            <person name="Farmer A."/>
            <person name="Ramaraj T."/>
            <person name="Crozier J."/>
            <person name="Davis R.E."/>
            <person name="Shao J."/>
            <person name="Melnick R.L."/>
            <person name="Pereira G.A.G."/>
            <person name="Bailey B.A."/>
        </authorList>
    </citation>
    <scope>NUCLEOTIDE SEQUENCE [LARGE SCALE GENOMIC DNA]</scope>
    <source>
        <strain evidence="2 3">MCA 2997</strain>
    </source>
</reference>
<evidence type="ECO:0000313" key="2">
    <source>
        <dbReference type="EMBL" id="ESK97334.1"/>
    </source>
</evidence>
<accession>V2Z049</accession>
<evidence type="ECO:0000313" key="3">
    <source>
        <dbReference type="Proteomes" id="UP000017559"/>
    </source>
</evidence>
<gene>
    <name evidence="2" type="ORF">Moror_17765</name>
</gene>
<feature type="compositionally biased region" description="Basic and acidic residues" evidence="1">
    <location>
        <begin position="340"/>
        <end position="354"/>
    </location>
</feature>
<feature type="region of interest" description="Disordered" evidence="1">
    <location>
        <begin position="109"/>
        <end position="372"/>
    </location>
</feature>
<dbReference type="HOGENOM" id="CLU_744117_0_0_1"/>
<feature type="compositionally biased region" description="Low complexity" evidence="1">
    <location>
        <begin position="296"/>
        <end position="305"/>
    </location>
</feature>
<dbReference type="KEGG" id="mrr:Moror_17765"/>
<name>V2Z049_MONRO</name>
<dbReference type="EMBL" id="AWSO01000027">
    <property type="protein sequence ID" value="ESK97334.1"/>
    <property type="molecule type" value="Genomic_DNA"/>
</dbReference>
<comment type="caution">
    <text evidence="2">The sequence shown here is derived from an EMBL/GenBank/DDBJ whole genome shotgun (WGS) entry which is preliminary data.</text>
</comment>
<feature type="compositionally biased region" description="Low complexity" evidence="1">
    <location>
        <begin position="114"/>
        <end position="129"/>
    </location>
</feature>
<protein>
    <submittedName>
        <fullName evidence="2">Uncharacterized protein</fullName>
    </submittedName>
</protein>
<dbReference type="AlphaFoldDB" id="V2Z049"/>
<feature type="compositionally biased region" description="Basic and acidic residues" evidence="1">
    <location>
        <begin position="242"/>
        <end position="260"/>
    </location>
</feature>
<dbReference type="Proteomes" id="UP000017559">
    <property type="component" value="Unassembled WGS sequence"/>
</dbReference>